<dbReference type="EMBL" id="CP002292">
    <property type="protein sequence ID" value="ADP71864.1"/>
    <property type="molecule type" value="Genomic_DNA"/>
</dbReference>
<comment type="subunit">
    <text evidence="6">Part of the ribosomal stalk of the 50S ribosomal subunit. The N-terminus interacts with L11 and the large rRNA to form the base of the stalk. The C-terminus forms an elongated spine to which L12 dimers bind in a sequential fashion forming a multimeric L10(L12)X complex.</text>
</comment>
<reference evidence="8" key="1">
    <citation type="journal article" date="2011" name="J. Bacteriol.">
        <title>Genome sequences of eight morphologically diverse alphaproteobacteria.</title>
        <authorList>
            <consortium name="US DOE Joint Genome Institute"/>
            <person name="Brown P.J."/>
            <person name="Kysela D.T."/>
            <person name="Buechlein A."/>
            <person name="Hemmerich C."/>
            <person name="Brun Y.V."/>
        </authorList>
    </citation>
    <scope>NUCLEOTIDE SEQUENCE [LARGE SCALE GENOMIC DNA]</scope>
    <source>
        <strain evidence="8">ATCC 17100 / ATH 3.1.1 / DSM 162 / LMG 4299</strain>
    </source>
</reference>
<dbReference type="InterPro" id="IPR002363">
    <property type="entry name" value="Ribosomal_uL10_CS_bac"/>
</dbReference>
<dbReference type="GO" id="GO:0003735">
    <property type="term" value="F:structural constituent of ribosome"/>
    <property type="evidence" value="ECO:0007669"/>
    <property type="project" value="InterPro"/>
</dbReference>
<keyword evidence="6" id="KW-0699">rRNA-binding</keyword>
<dbReference type="Gene3D" id="6.10.250.290">
    <property type="match status" value="1"/>
</dbReference>
<gene>
    <name evidence="6" type="primary">rplJ</name>
    <name evidence="7" type="ordered locus">Rvan_2652</name>
</gene>
<dbReference type="CDD" id="cd05797">
    <property type="entry name" value="Ribosomal_L10"/>
    <property type="match status" value="1"/>
</dbReference>
<sequence>MDRAEKKEMVETLNDIFTTSGSVVVARYKGLTVAQMTELRRRMGGAGAQFKVIKNRLAKIALANTADGAGADLFLEPTGIAFAKDPVTAAKVAADFAKTTDKFVIVGGLLGKQALDADSVKALAAIPSMEELRSKLLSVFLAPGTNLVRQLNAPAQNLVGVLAAYKEKQEKQEAA</sequence>
<dbReference type="InterPro" id="IPR022973">
    <property type="entry name" value="Ribosomal_uL10_bac"/>
</dbReference>
<evidence type="ECO:0000313" key="8">
    <source>
        <dbReference type="Proteomes" id="UP000001399"/>
    </source>
</evidence>
<comment type="similarity">
    <text evidence="2 6">Belongs to the universal ribosomal protein uL10 family.</text>
</comment>
<evidence type="ECO:0000313" key="7">
    <source>
        <dbReference type="EMBL" id="ADP71864.1"/>
    </source>
</evidence>
<dbReference type="Proteomes" id="UP000001399">
    <property type="component" value="Chromosome"/>
</dbReference>
<dbReference type="GO" id="GO:0070180">
    <property type="term" value="F:large ribosomal subunit rRNA binding"/>
    <property type="evidence" value="ECO:0007669"/>
    <property type="project" value="UniProtKB-UniRule"/>
</dbReference>
<dbReference type="HOGENOM" id="CLU_092227_0_0_5"/>
<dbReference type="InterPro" id="IPR001790">
    <property type="entry name" value="Ribosomal_uL10"/>
</dbReference>
<evidence type="ECO:0000256" key="3">
    <source>
        <dbReference type="ARBA" id="ARBA00022980"/>
    </source>
</evidence>
<evidence type="ECO:0000256" key="6">
    <source>
        <dbReference type="HAMAP-Rule" id="MF_00362"/>
    </source>
</evidence>
<keyword evidence="3 6" id="KW-0689">Ribosomal protein</keyword>
<evidence type="ECO:0000256" key="2">
    <source>
        <dbReference type="ARBA" id="ARBA00008889"/>
    </source>
</evidence>
<dbReference type="AlphaFoldDB" id="E3I7E5"/>
<dbReference type="PROSITE" id="PS01109">
    <property type="entry name" value="RIBOSOMAL_L10"/>
    <property type="match status" value="1"/>
</dbReference>
<dbReference type="eggNOG" id="COG0244">
    <property type="taxonomic scope" value="Bacteria"/>
</dbReference>
<evidence type="ECO:0000256" key="1">
    <source>
        <dbReference type="ARBA" id="ARBA00002633"/>
    </source>
</evidence>
<dbReference type="KEGG" id="rva:Rvan_2652"/>
<proteinExistence type="inferred from homology"/>
<dbReference type="RefSeq" id="WP_013420242.1">
    <property type="nucleotide sequence ID" value="NC_014664.1"/>
</dbReference>
<dbReference type="Pfam" id="PF00466">
    <property type="entry name" value="Ribosomal_L10"/>
    <property type="match status" value="1"/>
</dbReference>
<keyword evidence="6" id="KW-0694">RNA-binding</keyword>
<dbReference type="InterPro" id="IPR043141">
    <property type="entry name" value="Ribosomal_uL10-like_sf"/>
</dbReference>
<dbReference type="HAMAP" id="MF_00362">
    <property type="entry name" value="Ribosomal_uL10"/>
    <property type="match status" value="1"/>
</dbReference>
<evidence type="ECO:0000256" key="5">
    <source>
        <dbReference type="ARBA" id="ARBA00035202"/>
    </source>
</evidence>
<protein>
    <recommendedName>
        <fullName evidence="5 6">Large ribosomal subunit protein uL10</fullName>
    </recommendedName>
</protein>
<dbReference type="NCBIfam" id="NF000955">
    <property type="entry name" value="PRK00099.1-1"/>
    <property type="match status" value="1"/>
</dbReference>
<comment type="function">
    <text evidence="1 6">Forms part of the ribosomal stalk, playing a central role in the interaction of the ribosome with GTP-bound translation factors.</text>
</comment>
<keyword evidence="8" id="KW-1185">Reference proteome</keyword>
<keyword evidence="4 6" id="KW-0687">Ribonucleoprotein</keyword>
<evidence type="ECO:0000256" key="4">
    <source>
        <dbReference type="ARBA" id="ARBA00023274"/>
    </source>
</evidence>
<dbReference type="Gene3D" id="3.30.70.1730">
    <property type="match status" value="1"/>
</dbReference>
<accession>E3I7E5</accession>
<organism evidence="7 8">
    <name type="scientific">Rhodomicrobium vannielii (strain ATCC 17100 / DSM 162 / LMG 4299 / NCIMB 10020 / ATH 3.1.1)</name>
    <dbReference type="NCBI Taxonomy" id="648757"/>
    <lineage>
        <taxon>Bacteria</taxon>
        <taxon>Pseudomonadati</taxon>
        <taxon>Pseudomonadota</taxon>
        <taxon>Alphaproteobacteria</taxon>
        <taxon>Hyphomicrobiales</taxon>
        <taxon>Hyphomicrobiaceae</taxon>
        <taxon>Rhodomicrobium</taxon>
    </lineage>
</organism>
<dbReference type="STRING" id="648757.Rvan_2652"/>
<dbReference type="PANTHER" id="PTHR11560">
    <property type="entry name" value="39S RIBOSOMAL PROTEIN L10, MITOCHONDRIAL"/>
    <property type="match status" value="1"/>
</dbReference>
<dbReference type="InterPro" id="IPR047865">
    <property type="entry name" value="Ribosomal_uL10_bac_type"/>
</dbReference>
<dbReference type="GO" id="GO:0006412">
    <property type="term" value="P:translation"/>
    <property type="evidence" value="ECO:0007669"/>
    <property type="project" value="UniProtKB-UniRule"/>
</dbReference>
<dbReference type="SUPFAM" id="SSF160369">
    <property type="entry name" value="Ribosomal protein L10-like"/>
    <property type="match status" value="1"/>
</dbReference>
<dbReference type="GO" id="GO:0015934">
    <property type="term" value="C:large ribosomal subunit"/>
    <property type="evidence" value="ECO:0007669"/>
    <property type="project" value="InterPro"/>
</dbReference>
<name>E3I7E5_RHOVT</name>